<feature type="transmembrane region" description="Helical" evidence="1">
    <location>
        <begin position="7"/>
        <end position="30"/>
    </location>
</feature>
<accession>A0A1G6Q9H2</accession>
<keyword evidence="1" id="KW-0812">Transmembrane</keyword>
<organism evidence="2 3">
    <name type="scientific">Melghirimyces thermohalophilus</name>
    <dbReference type="NCBI Taxonomy" id="1236220"/>
    <lineage>
        <taxon>Bacteria</taxon>
        <taxon>Bacillati</taxon>
        <taxon>Bacillota</taxon>
        <taxon>Bacilli</taxon>
        <taxon>Bacillales</taxon>
        <taxon>Thermoactinomycetaceae</taxon>
        <taxon>Melghirimyces</taxon>
    </lineage>
</organism>
<sequence>MGVLNRLLLMVYSLLFLMLSAMGVGLFVSAEWGQQGLLAGWLDRIYRDTGVRWFVLAVSIMVLVYSLRMLRLSLENKKEEPGVDRLTEIGHIRISLKTLESLTVKRARGIKGIRTITARVRQDSDHTSVGVGLKLVVDGDTPIQTLSEELQQSIKTHLEEIAGVDVSQISVYIADTVQSDRSPIRVE</sequence>
<dbReference type="EMBL" id="FMZA01000020">
    <property type="protein sequence ID" value="SDC88871.1"/>
    <property type="molecule type" value="Genomic_DNA"/>
</dbReference>
<dbReference type="OrthoDB" id="1716040at2"/>
<name>A0A1G6Q9H2_9BACL</name>
<keyword evidence="1" id="KW-1133">Transmembrane helix</keyword>
<dbReference type="STRING" id="1236220.SAMN04488112_12045"/>
<dbReference type="Proteomes" id="UP000199387">
    <property type="component" value="Unassembled WGS sequence"/>
</dbReference>
<dbReference type="AlphaFoldDB" id="A0A1G6Q9H2"/>
<feature type="transmembrane region" description="Helical" evidence="1">
    <location>
        <begin position="50"/>
        <end position="70"/>
    </location>
</feature>
<proteinExistence type="predicted"/>
<evidence type="ECO:0000313" key="3">
    <source>
        <dbReference type="Proteomes" id="UP000199387"/>
    </source>
</evidence>
<gene>
    <name evidence="2" type="ORF">SAMN04488112_12045</name>
</gene>
<evidence type="ECO:0000256" key="1">
    <source>
        <dbReference type="SAM" id="Phobius"/>
    </source>
</evidence>
<evidence type="ECO:0000313" key="2">
    <source>
        <dbReference type="EMBL" id="SDC88871.1"/>
    </source>
</evidence>
<keyword evidence="1" id="KW-0472">Membrane</keyword>
<protein>
    <submittedName>
        <fullName evidence="2">Uncharacterized conserved protein YloU, alkaline shock protein (Asp23) family</fullName>
    </submittedName>
</protein>
<dbReference type="NCBIfam" id="NF033218">
    <property type="entry name" value="anchor_AmaP"/>
    <property type="match status" value="1"/>
</dbReference>
<reference evidence="2 3" key="1">
    <citation type="submission" date="2016-10" db="EMBL/GenBank/DDBJ databases">
        <authorList>
            <person name="de Groot N.N."/>
        </authorList>
    </citation>
    <scope>NUCLEOTIDE SEQUENCE [LARGE SCALE GENOMIC DNA]</scope>
    <source>
        <strain evidence="2 3">DSM 45514</strain>
    </source>
</reference>
<dbReference type="RefSeq" id="WP_091572280.1">
    <property type="nucleotide sequence ID" value="NZ_FMZA01000020.1"/>
</dbReference>
<keyword evidence="3" id="KW-1185">Reference proteome</keyword>